<dbReference type="GO" id="GO:0004129">
    <property type="term" value="F:cytochrome-c oxidase activity"/>
    <property type="evidence" value="ECO:0007669"/>
    <property type="project" value="UniProtKB-EC"/>
</dbReference>
<evidence type="ECO:0000256" key="3">
    <source>
        <dbReference type="ARBA" id="ARBA00049512"/>
    </source>
</evidence>
<proteinExistence type="predicted"/>
<dbReference type="GO" id="GO:0005507">
    <property type="term" value="F:copper ion binding"/>
    <property type="evidence" value="ECO:0007669"/>
    <property type="project" value="InterPro"/>
</dbReference>
<comment type="caution">
    <text evidence="5">The sequence shown here is derived from an EMBL/GenBank/DDBJ whole genome shotgun (WGS) entry which is preliminary data.</text>
</comment>
<dbReference type="PROSITE" id="PS50857">
    <property type="entry name" value="COX2_CUA"/>
    <property type="match status" value="1"/>
</dbReference>
<dbReference type="AlphaFoldDB" id="A0A484H3Z5"/>
<keyword evidence="6" id="KW-1185">Reference proteome</keyword>
<comment type="cofactor">
    <cofactor evidence="1">
        <name>Cu cation</name>
        <dbReference type="ChEBI" id="CHEBI:23378"/>
    </cofactor>
</comment>
<evidence type="ECO:0000259" key="4">
    <source>
        <dbReference type="PROSITE" id="PS50857"/>
    </source>
</evidence>
<dbReference type="Gene3D" id="2.60.40.420">
    <property type="entry name" value="Cupredoxins - blue copper proteins"/>
    <property type="match status" value="1"/>
</dbReference>
<name>A0A484H3Z5_SOUCH</name>
<evidence type="ECO:0000256" key="2">
    <source>
        <dbReference type="ARBA" id="ARBA00022842"/>
    </source>
</evidence>
<dbReference type="InterPro" id="IPR008972">
    <property type="entry name" value="Cupredoxin"/>
</dbReference>
<dbReference type="SUPFAM" id="SSF49503">
    <property type="entry name" value="Cupredoxins"/>
    <property type="match status" value="1"/>
</dbReference>
<evidence type="ECO:0000313" key="5">
    <source>
        <dbReference type="EMBL" id="TEA42712.1"/>
    </source>
</evidence>
<evidence type="ECO:0000256" key="1">
    <source>
        <dbReference type="ARBA" id="ARBA00001935"/>
    </source>
</evidence>
<sequence length="29" mass="3307">GLYYGQCSEICGSNHSFIPILVPLKYFEK</sequence>
<accession>A0A484H3Z5</accession>
<comment type="catalytic activity">
    <reaction evidence="3">
        <text>4 Fe(II)-[cytochrome c] + O2 + 8 H(+)(in) = 4 Fe(III)-[cytochrome c] + 2 H2O + 4 H(+)(out)</text>
        <dbReference type="Rhea" id="RHEA:11436"/>
        <dbReference type="Rhea" id="RHEA-COMP:10350"/>
        <dbReference type="Rhea" id="RHEA-COMP:14399"/>
        <dbReference type="ChEBI" id="CHEBI:15377"/>
        <dbReference type="ChEBI" id="CHEBI:15378"/>
        <dbReference type="ChEBI" id="CHEBI:15379"/>
        <dbReference type="ChEBI" id="CHEBI:29033"/>
        <dbReference type="ChEBI" id="CHEBI:29034"/>
        <dbReference type="EC" id="7.1.1.9"/>
    </reaction>
    <physiologicalReaction direction="left-to-right" evidence="3">
        <dbReference type="Rhea" id="RHEA:11437"/>
    </physiologicalReaction>
</comment>
<feature type="domain" description="Cytochrome oxidase subunit II copper A binding" evidence="4">
    <location>
        <begin position="1"/>
        <end position="29"/>
    </location>
</feature>
<keyword evidence="2" id="KW-0460">Magnesium</keyword>
<organism evidence="5 6">
    <name type="scientific">Sousa chinensis</name>
    <name type="common">Indo-pacific humpbacked dolphin</name>
    <name type="synonym">Steno chinensis</name>
    <dbReference type="NCBI Taxonomy" id="103600"/>
    <lineage>
        <taxon>Eukaryota</taxon>
        <taxon>Metazoa</taxon>
        <taxon>Chordata</taxon>
        <taxon>Craniata</taxon>
        <taxon>Vertebrata</taxon>
        <taxon>Euteleostomi</taxon>
        <taxon>Mammalia</taxon>
        <taxon>Eutheria</taxon>
        <taxon>Laurasiatheria</taxon>
        <taxon>Artiodactyla</taxon>
        <taxon>Whippomorpha</taxon>
        <taxon>Cetacea</taxon>
        <taxon>Odontoceti</taxon>
        <taxon>Delphinidae</taxon>
        <taxon>Sousa</taxon>
    </lineage>
</organism>
<dbReference type="GO" id="GO:0016020">
    <property type="term" value="C:membrane"/>
    <property type="evidence" value="ECO:0007669"/>
    <property type="project" value="InterPro"/>
</dbReference>
<gene>
    <name evidence="5" type="ORF">DBR06_SOUSAS1610232</name>
</gene>
<protein>
    <recommendedName>
        <fullName evidence="4">Cytochrome oxidase subunit II copper A binding domain-containing protein</fullName>
    </recommendedName>
</protein>
<evidence type="ECO:0000313" key="6">
    <source>
        <dbReference type="Proteomes" id="UP000295264"/>
    </source>
</evidence>
<reference evidence="5 6" key="1">
    <citation type="journal article" date="2018" name="Genomics">
        <title>Molecular footprints of inshore aquatic adaptation in Indo-Pacific humpback dolphin (Sousa chinensis).</title>
        <authorList>
            <person name="Ming Y."/>
            <person name="Jian J."/>
            <person name="Yu F."/>
            <person name="Yu X."/>
            <person name="Wang J."/>
            <person name="Liu W."/>
        </authorList>
    </citation>
    <scope>NUCLEOTIDE SEQUENCE [LARGE SCALE GENOMIC DNA]</scope>
    <source>
        <strain evidence="5">MY-2018</strain>
        <tissue evidence="5">Skin</tissue>
    </source>
</reference>
<dbReference type="EMBL" id="QWLN02000017">
    <property type="protein sequence ID" value="TEA42712.1"/>
    <property type="molecule type" value="Genomic_DNA"/>
</dbReference>
<dbReference type="InterPro" id="IPR002429">
    <property type="entry name" value="CcO_II-like_C"/>
</dbReference>
<feature type="non-terminal residue" evidence="5">
    <location>
        <position position="1"/>
    </location>
</feature>
<dbReference type="Pfam" id="PF00116">
    <property type="entry name" value="COX2"/>
    <property type="match status" value="1"/>
</dbReference>
<dbReference type="Proteomes" id="UP000295264">
    <property type="component" value="Unassembled WGS sequence"/>
</dbReference>